<name>A0A3R7KRD6_9TRYP</name>
<sequence>MLRFVSGRASLAHAAVACRYVAAAGFQGLPKFEIHDVRDDPALGTMTRVAVDGKLLLISQYPQLGPRKVDPNDLSPQFDADRRISVRLRHIDLAALVCVCRSRVPKHEMTNRSYSLVFEKSVDGYHLYGKIHRVASQKMEDWSVSFDKHFAVTLEHFLESALTESFGFRQHYAARPPEGGARDANGAVAGAGGGQQRRRNADATQRR</sequence>
<reference evidence="3 4" key="1">
    <citation type="journal article" date="2018" name="BMC Genomics">
        <title>Genomic comparison of Trypanosoma conorhini and Trypanosoma rangeli to Trypanosoma cruzi strains of high and low virulence.</title>
        <authorList>
            <person name="Bradwell K.R."/>
            <person name="Koparde V.N."/>
            <person name="Matveyev A.V."/>
            <person name="Serrano M.G."/>
            <person name="Alves J.M."/>
            <person name="Parikh H."/>
            <person name="Huang B."/>
            <person name="Lee V."/>
            <person name="Espinosa-Alvarez O."/>
            <person name="Ortiz P.A."/>
            <person name="Costa-Martins A.G."/>
            <person name="Teixeira M.M."/>
            <person name="Buck G.A."/>
        </authorList>
    </citation>
    <scope>NUCLEOTIDE SEQUENCE [LARGE SCALE GENOMIC DNA]</scope>
    <source>
        <strain evidence="3 4">025E</strain>
    </source>
</reference>
<dbReference type="GeneID" id="40320896"/>
<comment type="caution">
    <text evidence="3">The sequence shown here is derived from an EMBL/GenBank/DDBJ whole genome shotgun (WGS) entry which is preliminary data.</text>
</comment>
<dbReference type="GO" id="GO:0006355">
    <property type="term" value="P:regulation of DNA-templated transcription"/>
    <property type="evidence" value="ECO:0007669"/>
    <property type="project" value="InterPro"/>
</dbReference>
<protein>
    <submittedName>
        <fullName evidence="3">Mitochondrial RNA binding protein 1</fullName>
    </submittedName>
</protein>
<keyword evidence="4" id="KW-1185">Reference proteome</keyword>
<accession>A0A3R7KRD6</accession>
<dbReference type="SUPFAM" id="SSF54447">
    <property type="entry name" value="ssDNA-binding transcriptional regulator domain"/>
    <property type="match status" value="1"/>
</dbReference>
<evidence type="ECO:0000313" key="4">
    <source>
        <dbReference type="Proteomes" id="UP000284403"/>
    </source>
</evidence>
<organism evidence="3 4">
    <name type="scientific">Trypanosoma conorhini</name>
    <dbReference type="NCBI Taxonomy" id="83891"/>
    <lineage>
        <taxon>Eukaryota</taxon>
        <taxon>Discoba</taxon>
        <taxon>Euglenozoa</taxon>
        <taxon>Kinetoplastea</taxon>
        <taxon>Metakinetoplastina</taxon>
        <taxon>Trypanosomatida</taxon>
        <taxon>Trypanosomatidae</taxon>
        <taxon>Trypanosoma</taxon>
    </lineage>
</organism>
<dbReference type="RefSeq" id="XP_029225808.1">
    <property type="nucleotide sequence ID" value="XM_029374151.1"/>
</dbReference>
<dbReference type="OrthoDB" id="244752at2759"/>
<evidence type="ECO:0000256" key="1">
    <source>
        <dbReference type="SAM" id="MobiDB-lite"/>
    </source>
</evidence>
<dbReference type="InterPro" id="IPR009044">
    <property type="entry name" value="ssDNA-bd_transcriptional_reg"/>
</dbReference>
<feature type="domain" description="SUN" evidence="2">
    <location>
        <begin position="27"/>
        <end position="167"/>
    </location>
</feature>
<dbReference type="AlphaFoldDB" id="A0A3R7KRD6"/>
<dbReference type="GO" id="GO:0003677">
    <property type="term" value="F:DNA binding"/>
    <property type="evidence" value="ECO:0007669"/>
    <property type="project" value="InterPro"/>
</dbReference>
<evidence type="ECO:0000313" key="3">
    <source>
        <dbReference type="EMBL" id="RNF08214.1"/>
    </source>
</evidence>
<dbReference type="EMBL" id="MKKU01000543">
    <property type="protein sequence ID" value="RNF08214.1"/>
    <property type="molecule type" value="Genomic_DNA"/>
</dbReference>
<gene>
    <name evidence="3" type="ORF">Tco025E_07285</name>
</gene>
<dbReference type="Gene3D" id="2.30.31.40">
    <property type="match status" value="1"/>
</dbReference>
<dbReference type="InterPro" id="IPR032680">
    <property type="entry name" value="SUN1_N"/>
</dbReference>
<dbReference type="Proteomes" id="UP000284403">
    <property type="component" value="Unassembled WGS sequence"/>
</dbReference>
<evidence type="ECO:0000259" key="2">
    <source>
        <dbReference type="Pfam" id="PF09387"/>
    </source>
</evidence>
<dbReference type="Pfam" id="PF09387">
    <property type="entry name" value="MRP"/>
    <property type="match status" value="1"/>
</dbReference>
<proteinExistence type="predicted"/>
<feature type="region of interest" description="Disordered" evidence="1">
    <location>
        <begin position="173"/>
        <end position="207"/>
    </location>
</feature>